<proteinExistence type="predicted"/>
<dbReference type="InterPro" id="IPR050832">
    <property type="entry name" value="Bact_Acetyltransf"/>
</dbReference>
<dbReference type="InterPro" id="IPR016890">
    <property type="entry name" value="UCP028520"/>
</dbReference>
<dbReference type="AlphaFoldDB" id="A0A1I0VMF8"/>
<dbReference type="Pfam" id="PF00583">
    <property type="entry name" value="Acetyltransf_1"/>
    <property type="match status" value="1"/>
</dbReference>
<dbReference type="InterPro" id="IPR016181">
    <property type="entry name" value="Acyl_CoA_acyltransferase"/>
</dbReference>
<dbReference type="RefSeq" id="WP_090030324.1">
    <property type="nucleotide sequence ID" value="NZ_BONM01000003.1"/>
</dbReference>
<dbReference type="PROSITE" id="PS51186">
    <property type="entry name" value="GNAT"/>
    <property type="match status" value="1"/>
</dbReference>
<dbReference type="Gene3D" id="3.40.630.30">
    <property type="match status" value="1"/>
</dbReference>
<dbReference type="InterPro" id="IPR000182">
    <property type="entry name" value="GNAT_dom"/>
</dbReference>
<dbReference type="STRING" id="988821.SAMN05421867_101493"/>
<evidence type="ECO:0000256" key="1">
    <source>
        <dbReference type="ARBA" id="ARBA00022679"/>
    </source>
</evidence>
<dbReference type="OrthoDB" id="6182349at2"/>
<organism evidence="4 5">
    <name type="scientific">Cellulomonas marina</name>
    <dbReference type="NCBI Taxonomy" id="988821"/>
    <lineage>
        <taxon>Bacteria</taxon>
        <taxon>Bacillati</taxon>
        <taxon>Actinomycetota</taxon>
        <taxon>Actinomycetes</taxon>
        <taxon>Micrococcales</taxon>
        <taxon>Cellulomonadaceae</taxon>
        <taxon>Cellulomonas</taxon>
    </lineage>
</organism>
<evidence type="ECO:0000313" key="5">
    <source>
        <dbReference type="Proteomes" id="UP000199012"/>
    </source>
</evidence>
<keyword evidence="5" id="KW-1185">Reference proteome</keyword>
<dbReference type="PIRSF" id="PIRSF028520">
    <property type="entry name" value="UCP028520"/>
    <property type="match status" value="1"/>
</dbReference>
<gene>
    <name evidence="4" type="ORF">SAMN05421867_101493</name>
</gene>
<sequence>MPEPLPLPAHPPLLDLRPVVEADLPALARLNDGAVPAVNGIGTDGLARLVAMSALALTAGPADDPAALLLALAPGADYASENYRWFSRHRPGSLYVDRVVVADAVRGSGLGSALHAVVLAEAVRRGLGEVTCEVNLEPPNPGSLRFHTRLGFVPVGEQDTDGGAKRVVMLARGVQG</sequence>
<name>A0A1I0VMF8_9CELL</name>
<feature type="domain" description="N-acetyltransferase" evidence="3">
    <location>
        <begin position="14"/>
        <end position="172"/>
    </location>
</feature>
<dbReference type="SUPFAM" id="SSF55729">
    <property type="entry name" value="Acyl-CoA N-acyltransferases (Nat)"/>
    <property type="match status" value="1"/>
</dbReference>
<evidence type="ECO:0000259" key="3">
    <source>
        <dbReference type="PROSITE" id="PS51186"/>
    </source>
</evidence>
<dbReference type="GO" id="GO:0016747">
    <property type="term" value="F:acyltransferase activity, transferring groups other than amino-acyl groups"/>
    <property type="evidence" value="ECO:0007669"/>
    <property type="project" value="InterPro"/>
</dbReference>
<dbReference type="Proteomes" id="UP000199012">
    <property type="component" value="Unassembled WGS sequence"/>
</dbReference>
<evidence type="ECO:0000256" key="2">
    <source>
        <dbReference type="ARBA" id="ARBA00023315"/>
    </source>
</evidence>
<dbReference type="PANTHER" id="PTHR43877">
    <property type="entry name" value="AMINOALKYLPHOSPHONATE N-ACETYLTRANSFERASE-RELATED-RELATED"/>
    <property type="match status" value="1"/>
</dbReference>
<protein>
    <recommendedName>
        <fullName evidence="3">N-acetyltransferase domain-containing protein</fullName>
    </recommendedName>
</protein>
<dbReference type="PANTHER" id="PTHR43877:SF2">
    <property type="entry name" value="AMINOALKYLPHOSPHONATE N-ACETYLTRANSFERASE-RELATED"/>
    <property type="match status" value="1"/>
</dbReference>
<reference evidence="4 5" key="1">
    <citation type="submission" date="2016-10" db="EMBL/GenBank/DDBJ databases">
        <authorList>
            <person name="de Groot N.N."/>
        </authorList>
    </citation>
    <scope>NUCLEOTIDE SEQUENCE [LARGE SCALE GENOMIC DNA]</scope>
    <source>
        <strain evidence="4 5">CGMCC 4.6945</strain>
    </source>
</reference>
<keyword evidence="1" id="KW-0808">Transferase</keyword>
<dbReference type="EMBL" id="FOKA01000001">
    <property type="protein sequence ID" value="SFA77679.1"/>
    <property type="molecule type" value="Genomic_DNA"/>
</dbReference>
<keyword evidence="2" id="KW-0012">Acyltransferase</keyword>
<accession>A0A1I0VMF8</accession>
<evidence type="ECO:0000313" key="4">
    <source>
        <dbReference type="EMBL" id="SFA77679.1"/>
    </source>
</evidence>